<accession>A0A0C3FF12</accession>
<evidence type="ECO:0008006" key="3">
    <source>
        <dbReference type="Google" id="ProtNLM"/>
    </source>
</evidence>
<dbReference type="SUPFAM" id="SSF52047">
    <property type="entry name" value="RNI-like"/>
    <property type="match status" value="1"/>
</dbReference>
<sequence>MHLYLQIAEILTEIFSSYDGDKESIKRLYSLALVCKIFHEPARDALWRFQRSFVTLVKMFPEDLWDEVEDPVMARPRAAVNITAASHSETSPLSRSRTVVTFKRPLLPSDWARFQLYAKLMEHLSFGQSPYDWSVSGRRELSPSVFRAIQNSLDLCHFDRPLLQNLTTFTFKQYFGGISLRDACVFLGLRLKTLDFAISRPLDGLRTFAKALKAGCPAIEHLFVSNYQPSDRVNRVVSDLVCSLSSLRAVRIFVYSFPMSLHNRVSLMVLPFLAMRHLDITIASTASAVEYLQVTSSSSDLEYLSITVDRIPPTPAQLRAALTVMQQSGFCVTLTTFVLGDRVTSAGDFIPLHALDAQTLSPLLQCRNLQDINIHISYGHAGIDNSFLKEMASAWPCLRSLGLYSCYAHPWHAKADLRGLICLAQNCHSLESVSLQFDVSLPPTATYPDKAIRCEWLTQLEVSRSHISDPLAVATFLADVFPNLTLYHEYYTPGTGDFEDELSEDEQSPEYIEMAKRWKDVVQILNARKQELSQSLTNRNVRMQSLI</sequence>
<organism evidence="1 2">
    <name type="scientific">Piloderma croceum (strain F 1598)</name>
    <dbReference type="NCBI Taxonomy" id="765440"/>
    <lineage>
        <taxon>Eukaryota</taxon>
        <taxon>Fungi</taxon>
        <taxon>Dikarya</taxon>
        <taxon>Basidiomycota</taxon>
        <taxon>Agaricomycotina</taxon>
        <taxon>Agaricomycetes</taxon>
        <taxon>Agaricomycetidae</taxon>
        <taxon>Atheliales</taxon>
        <taxon>Atheliaceae</taxon>
        <taxon>Piloderma</taxon>
    </lineage>
</organism>
<reference evidence="2" key="2">
    <citation type="submission" date="2015-01" db="EMBL/GenBank/DDBJ databases">
        <title>Evolutionary Origins and Diversification of the Mycorrhizal Mutualists.</title>
        <authorList>
            <consortium name="DOE Joint Genome Institute"/>
            <consortium name="Mycorrhizal Genomics Consortium"/>
            <person name="Kohler A."/>
            <person name="Kuo A."/>
            <person name="Nagy L.G."/>
            <person name="Floudas D."/>
            <person name="Copeland A."/>
            <person name="Barry K.W."/>
            <person name="Cichocki N."/>
            <person name="Veneault-Fourrey C."/>
            <person name="LaButti K."/>
            <person name="Lindquist E.A."/>
            <person name="Lipzen A."/>
            <person name="Lundell T."/>
            <person name="Morin E."/>
            <person name="Murat C."/>
            <person name="Riley R."/>
            <person name="Ohm R."/>
            <person name="Sun H."/>
            <person name="Tunlid A."/>
            <person name="Henrissat B."/>
            <person name="Grigoriev I.V."/>
            <person name="Hibbett D.S."/>
            <person name="Martin F."/>
        </authorList>
    </citation>
    <scope>NUCLEOTIDE SEQUENCE [LARGE SCALE GENOMIC DNA]</scope>
    <source>
        <strain evidence="2">F 1598</strain>
    </source>
</reference>
<reference evidence="1 2" key="1">
    <citation type="submission" date="2014-04" db="EMBL/GenBank/DDBJ databases">
        <authorList>
            <consortium name="DOE Joint Genome Institute"/>
            <person name="Kuo A."/>
            <person name="Tarkka M."/>
            <person name="Buscot F."/>
            <person name="Kohler A."/>
            <person name="Nagy L.G."/>
            <person name="Floudas D."/>
            <person name="Copeland A."/>
            <person name="Barry K.W."/>
            <person name="Cichocki N."/>
            <person name="Veneault-Fourrey C."/>
            <person name="LaButti K."/>
            <person name="Lindquist E.A."/>
            <person name="Lipzen A."/>
            <person name="Lundell T."/>
            <person name="Morin E."/>
            <person name="Murat C."/>
            <person name="Sun H."/>
            <person name="Tunlid A."/>
            <person name="Henrissat B."/>
            <person name="Grigoriev I.V."/>
            <person name="Hibbett D.S."/>
            <person name="Martin F."/>
            <person name="Nordberg H.P."/>
            <person name="Cantor M.N."/>
            <person name="Hua S.X."/>
        </authorList>
    </citation>
    <scope>NUCLEOTIDE SEQUENCE [LARGE SCALE GENOMIC DNA]</scope>
    <source>
        <strain evidence="1 2">F 1598</strain>
    </source>
</reference>
<dbReference type="OrthoDB" id="3543113at2759"/>
<dbReference type="EMBL" id="KN833015">
    <property type="protein sequence ID" value="KIM78581.1"/>
    <property type="molecule type" value="Genomic_DNA"/>
</dbReference>
<evidence type="ECO:0000313" key="2">
    <source>
        <dbReference type="Proteomes" id="UP000054166"/>
    </source>
</evidence>
<dbReference type="HOGENOM" id="CLU_021164_0_0_1"/>
<proteinExistence type="predicted"/>
<dbReference type="Gene3D" id="3.80.10.10">
    <property type="entry name" value="Ribonuclease Inhibitor"/>
    <property type="match status" value="1"/>
</dbReference>
<dbReference type="InParanoid" id="A0A0C3FF12"/>
<dbReference type="InterPro" id="IPR032675">
    <property type="entry name" value="LRR_dom_sf"/>
</dbReference>
<keyword evidence="2" id="KW-1185">Reference proteome</keyword>
<name>A0A0C3FF12_PILCF</name>
<dbReference type="AlphaFoldDB" id="A0A0C3FF12"/>
<evidence type="ECO:0000313" key="1">
    <source>
        <dbReference type="EMBL" id="KIM78581.1"/>
    </source>
</evidence>
<dbReference type="STRING" id="765440.A0A0C3FF12"/>
<protein>
    <recommendedName>
        <fullName evidence="3">F-box domain-containing protein</fullName>
    </recommendedName>
</protein>
<gene>
    <name evidence="1" type="ORF">PILCRDRAFT_11048</name>
</gene>
<dbReference type="Proteomes" id="UP000054166">
    <property type="component" value="Unassembled WGS sequence"/>
</dbReference>